<comment type="caution">
    <text evidence="2">The sequence shown here is derived from an EMBL/GenBank/DDBJ whole genome shotgun (WGS) entry which is preliminary data.</text>
</comment>
<gene>
    <name evidence="2" type="ORF">J437_LFUL011709</name>
</gene>
<organism evidence="2 3">
    <name type="scientific">Ladona fulva</name>
    <name type="common">Scarce chaser dragonfly</name>
    <name type="synonym">Libellula fulva</name>
    <dbReference type="NCBI Taxonomy" id="123851"/>
    <lineage>
        <taxon>Eukaryota</taxon>
        <taxon>Metazoa</taxon>
        <taxon>Ecdysozoa</taxon>
        <taxon>Arthropoda</taxon>
        <taxon>Hexapoda</taxon>
        <taxon>Insecta</taxon>
        <taxon>Pterygota</taxon>
        <taxon>Palaeoptera</taxon>
        <taxon>Odonata</taxon>
        <taxon>Epiprocta</taxon>
        <taxon>Anisoptera</taxon>
        <taxon>Libelluloidea</taxon>
        <taxon>Libellulidae</taxon>
        <taxon>Ladona</taxon>
    </lineage>
</organism>
<dbReference type="AlphaFoldDB" id="A0A8K0KPD5"/>
<evidence type="ECO:0000313" key="2">
    <source>
        <dbReference type="EMBL" id="KAG8239101.1"/>
    </source>
</evidence>
<reference evidence="2" key="2">
    <citation type="submission" date="2017-10" db="EMBL/GenBank/DDBJ databases">
        <title>Ladona fulva Genome sequencing and assembly.</title>
        <authorList>
            <person name="Murali S."/>
            <person name="Richards S."/>
            <person name="Bandaranaike D."/>
            <person name="Bellair M."/>
            <person name="Blankenburg K."/>
            <person name="Chao H."/>
            <person name="Dinh H."/>
            <person name="Doddapaneni H."/>
            <person name="Dugan-Rocha S."/>
            <person name="Elkadiri S."/>
            <person name="Gnanaolivu R."/>
            <person name="Hernandez B."/>
            <person name="Skinner E."/>
            <person name="Javaid M."/>
            <person name="Lee S."/>
            <person name="Li M."/>
            <person name="Ming W."/>
            <person name="Munidasa M."/>
            <person name="Muniz J."/>
            <person name="Nguyen L."/>
            <person name="Hughes D."/>
            <person name="Osuji N."/>
            <person name="Pu L.-L."/>
            <person name="Puazo M."/>
            <person name="Qu C."/>
            <person name="Quiroz J."/>
            <person name="Raj R."/>
            <person name="Weissenberger G."/>
            <person name="Xin Y."/>
            <person name="Zou X."/>
            <person name="Han Y."/>
            <person name="Worley K."/>
            <person name="Muzny D."/>
            <person name="Gibbs R."/>
        </authorList>
    </citation>
    <scope>NUCLEOTIDE SEQUENCE</scope>
    <source>
        <strain evidence="2">Sampled in the wild</strain>
    </source>
</reference>
<sequence>MEMLKFRENAKLILWEVKQPQEKTQYGISSENMKALLDKAEKGVSVAVSRYGMKRDRKNKRKGKEVPRVAREQMPFFPQQWLSLKLLQPFSYGILLTEQELQQTAFDIQRTFLSLQEDEHPPESTNEEDLAQSSESDPEGENSPCPESDKIVEELSGSFLHLSFRDMAQNPLNPPSPPQVRPIYYGKLGNVAAVNSIAADDPLYSRLMMRNLSKVTIPNDELGAKIIYIICRVRWARSHSNMINENGVKVLAMGEMFGMALLDDMYLDTASADARWESIEAFINQPGVLDAAGLPSMAEYRTATAAERAAQQPARTQEQQQDDTELATAGQPGTAGGTRAVRGPAAVEDVNLLRYATYCANTDSVMGASPIMLMTTALVSFAKRGSCSTDFVAKIKNGVRADLGKDVTLAPTVVQSFYTMYGIKVPHDKIGECFEHWTRILPARALRLNITIQQAARSGLTAYYTILKALQSFTHEAFWNRIAGMFPSDWDNFKVAVQCVGDDEYYGFRRDLGHAASTKYSSLAWVAGQVCTQLGDHMLSRYLGWARPNTAVATRVNEMISSHLTQTVEADPISDAYTDMMTIVRPDM</sequence>
<proteinExistence type="predicted"/>
<feature type="compositionally biased region" description="Acidic residues" evidence="1">
    <location>
        <begin position="125"/>
        <end position="140"/>
    </location>
</feature>
<keyword evidence="3" id="KW-1185">Reference proteome</keyword>
<evidence type="ECO:0000313" key="3">
    <source>
        <dbReference type="Proteomes" id="UP000792457"/>
    </source>
</evidence>
<feature type="compositionally biased region" description="Low complexity" evidence="1">
    <location>
        <begin position="327"/>
        <end position="340"/>
    </location>
</feature>
<feature type="region of interest" description="Disordered" evidence="1">
    <location>
        <begin position="304"/>
        <end position="340"/>
    </location>
</feature>
<protein>
    <submittedName>
        <fullName evidence="2">Uncharacterized protein</fullName>
    </submittedName>
</protein>
<dbReference type="OrthoDB" id="6772299at2759"/>
<accession>A0A8K0KPD5</accession>
<feature type="region of interest" description="Disordered" evidence="1">
    <location>
        <begin position="117"/>
        <end position="149"/>
    </location>
</feature>
<feature type="compositionally biased region" description="Low complexity" evidence="1">
    <location>
        <begin position="304"/>
        <end position="319"/>
    </location>
</feature>
<evidence type="ECO:0000256" key="1">
    <source>
        <dbReference type="SAM" id="MobiDB-lite"/>
    </source>
</evidence>
<dbReference type="EMBL" id="KZ309512">
    <property type="protein sequence ID" value="KAG8239101.1"/>
    <property type="molecule type" value="Genomic_DNA"/>
</dbReference>
<dbReference type="Proteomes" id="UP000792457">
    <property type="component" value="Unassembled WGS sequence"/>
</dbReference>
<name>A0A8K0KPD5_LADFU</name>
<reference evidence="2" key="1">
    <citation type="submission" date="2013-04" db="EMBL/GenBank/DDBJ databases">
        <authorList>
            <person name="Qu J."/>
            <person name="Murali S.C."/>
            <person name="Bandaranaike D."/>
            <person name="Bellair M."/>
            <person name="Blankenburg K."/>
            <person name="Chao H."/>
            <person name="Dinh H."/>
            <person name="Doddapaneni H."/>
            <person name="Downs B."/>
            <person name="Dugan-Rocha S."/>
            <person name="Elkadiri S."/>
            <person name="Gnanaolivu R.D."/>
            <person name="Hernandez B."/>
            <person name="Javaid M."/>
            <person name="Jayaseelan J.C."/>
            <person name="Lee S."/>
            <person name="Li M."/>
            <person name="Ming W."/>
            <person name="Munidasa M."/>
            <person name="Muniz J."/>
            <person name="Nguyen L."/>
            <person name="Ongeri F."/>
            <person name="Osuji N."/>
            <person name="Pu L.-L."/>
            <person name="Puazo M."/>
            <person name="Qu C."/>
            <person name="Quiroz J."/>
            <person name="Raj R."/>
            <person name="Weissenberger G."/>
            <person name="Xin Y."/>
            <person name="Zou X."/>
            <person name="Han Y."/>
            <person name="Richards S."/>
            <person name="Worley K."/>
            <person name="Muzny D."/>
            <person name="Gibbs R."/>
        </authorList>
    </citation>
    <scope>NUCLEOTIDE SEQUENCE</scope>
    <source>
        <strain evidence="2">Sampled in the wild</strain>
    </source>
</reference>